<dbReference type="Proteomes" id="UP000307956">
    <property type="component" value="Unassembled WGS sequence"/>
</dbReference>
<keyword evidence="4" id="KW-0804">Transcription</keyword>
<evidence type="ECO:0000259" key="5">
    <source>
        <dbReference type="PROSITE" id="PS50931"/>
    </source>
</evidence>
<dbReference type="InterPro" id="IPR036390">
    <property type="entry name" value="WH_DNA-bd_sf"/>
</dbReference>
<evidence type="ECO:0000256" key="1">
    <source>
        <dbReference type="ARBA" id="ARBA00009437"/>
    </source>
</evidence>
<evidence type="ECO:0000313" key="6">
    <source>
        <dbReference type="EMBL" id="THF60659.1"/>
    </source>
</evidence>
<protein>
    <submittedName>
        <fullName evidence="6">LysR family transcriptional regulator</fullName>
    </submittedName>
</protein>
<dbReference type="Gene3D" id="3.40.190.290">
    <property type="match status" value="1"/>
</dbReference>
<comment type="similarity">
    <text evidence="1">Belongs to the LysR transcriptional regulatory family.</text>
</comment>
<dbReference type="PANTHER" id="PTHR30126">
    <property type="entry name" value="HTH-TYPE TRANSCRIPTIONAL REGULATOR"/>
    <property type="match status" value="1"/>
</dbReference>
<sequence>MKLAQRTTLRQLRALVALADSGSFTQAARVLHLTQPAVSMQVRELEAVVGQVLVDGRREVRLTNAGELLVRRAREALAALELAEVEMKAMSGVAAGTLDVVAITTAEYFVPHLLAEFGRRYPDIGFRLTVNNREAVYEQLREQRVDLAIMGTPPRGLPLRRIPFAPHPLSFVAAPDHPLAGRRHIPPAALAGERLLLRERGSGTRSNLERFLRAHGVKALRADEMGSNETLKQAAMAGMGVAFLSHHTFAMELESGRLVRLDVQDTPVVREWNVLVHADRPPTPALEALLDFLQAEGAERMRAVGG</sequence>
<dbReference type="InterPro" id="IPR036388">
    <property type="entry name" value="WH-like_DNA-bd_sf"/>
</dbReference>
<dbReference type="Pfam" id="PF03466">
    <property type="entry name" value="LysR_substrate"/>
    <property type="match status" value="1"/>
</dbReference>
<feature type="domain" description="HTH lysR-type" evidence="5">
    <location>
        <begin position="7"/>
        <end position="63"/>
    </location>
</feature>
<evidence type="ECO:0000256" key="2">
    <source>
        <dbReference type="ARBA" id="ARBA00023015"/>
    </source>
</evidence>
<dbReference type="EMBL" id="SSOD01000009">
    <property type="protein sequence ID" value="THF60659.1"/>
    <property type="molecule type" value="Genomic_DNA"/>
</dbReference>
<dbReference type="SUPFAM" id="SSF53850">
    <property type="entry name" value="Periplasmic binding protein-like II"/>
    <property type="match status" value="1"/>
</dbReference>
<dbReference type="GO" id="GO:0003700">
    <property type="term" value="F:DNA-binding transcription factor activity"/>
    <property type="evidence" value="ECO:0007669"/>
    <property type="project" value="InterPro"/>
</dbReference>
<dbReference type="InterPro" id="IPR005119">
    <property type="entry name" value="LysR_subst-bd"/>
</dbReference>
<evidence type="ECO:0000256" key="3">
    <source>
        <dbReference type="ARBA" id="ARBA00023125"/>
    </source>
</evidence>
<proteinExistence type="inferred from homology"/>
<name>A0A4S4AM57_9RHOO</name>
<reference evidence="6 7" key="1">
    <citation type="submission" date="2019-04" db="EMBL/GenBank/DDBJ databases">
        <title>Azoarcus rhizosphaerae sp. nov. isolated from rhizosphere of Ficus religiosa.</title>
        <authorList>
            <person name="Lin S.-Y."/>
            <person name="Hameed A."/>
            <person name="Hsu Y.-H."/>
            <person name="Young C.-C."/>
        </authorList>
    </citation>
    <scope>NUCLEOTIDE SEQUENCE [LARGE SCALE GENOMIC DNA]</scope>
    <source>
        <strain evidence="6 7">CC-YHH848</strain>
    </source>
</reference>
<dbReference type="InterPro" id="IPR000847">
    <property type="entry name" value="LysR_HTH_N"/>
</dbReference>
<dbReference type="PROSITE" id="PS50931">
    <property type="entry name" value="HTH_LYSR"/>
    <property type="match status" value="1"/>
</dbReference>
<keyword evidence="7" id="KW-1185">Reference proteome</keyword>
<keyword evidence="3" id="KW-0238">DNA-binding</keyword>
<dbReference type="SUPFAM" id="SSF46785">
    <property type="entry name" value="Winged helix' DNA-binding domain"/>
    <property type="match status" value="1"/>
</dbReference>
<dbReference type="GO" id="GO:0000976">
    <property type="term" value="F:transcription cis-regulatory region binding"/>
    <property type="evidence" value="ECO:0007669"/>
    <property type="project" value="TreeGrafter"/>
</dbReference>
<accession>A0A4S4AM57</accession>
<comment type="caution">
    <text evidence="6">The sequence shown here is derived from an EMBL/GenBank/DDBJ whole genome shotgun (WGS) entry which is preliminary data.</text>
</comment>
<dbReference type="Pfam" id="PF00126">
    <property type="entry name" value="HTH_1"/>
    <property type="match status" value="1"/>
</dbReference>
<organism evidence="6 7">
    <name type="scientific">Pseudothauera rhizosphaerae</name>
    <dbReference type="NCBI Taxonomy" id="2565932"/>
    <lineage>
        <taxon>Bacteria</taxon>
        <taxon>Pseudomonadati</taxon>
        <taxon>Pseudomonadota</taxon>
        <taxon>Betaproteobacteria</taxon>
        <taxon>Rhodocyclales</taxon>
        <taxon>Zoogloeaceae</taxon>
        <taxon>Pseudothauera</taxon>
    </lineage>
</organism>
<dbReference type="Gene3D" id="1.10.10.10">
    <property type="entry name" value="Winged helix-like DNA-binding domain superfamily/Winged helix DNA-binding domain"/>
    <property type="match status" value="1"/>
</dbReference>
<dbReference type="AlphaFoldDB" id="A0A4S4AM57"/>
<dbReference type="RefSeq" id="WP_136385388.1">
    <property type="nucleotide sequence ID" value="NZ_SSOD01000009.1"/>
</dbReference>
<evidence type="ECO:0000256" key="4">
    <source>
        <dbReference type="ARBA" id="ARBA00023163"/>
    </source>
</evidence>
<gene>
    <name evidence="6" type="ORF">E6O51_12830</name>
</gene>
<keyword evidence="2" id="KW-0805">Transcription regulation</keyword>
<dbReference type="PRINTS" id="PR00039">
    <property type="entry name" value="HTHLYSR"/>
</dbReference>
<evidence type="ECO:0000313" key="7">
    <source>
        <dbReference type="Proteomes" id="UP000307956"/>
    </source>
</evidence>
<dbReference type="PANTHER" id="PTHR30126:SF5">
    <property type="entry name" value="HTH-TYPE TRANSCRIPTIONAL ACTIVATOR CMPR"/>
    <property type="match status" value="1"/>
</dbReference>
<dbReference type="OrthoDB" id="9785745at2"/>